<proteinExistence type="predicted"/>
<evidence type="ECO:0008006" key="3">
    <source>
        <dbReference type="Google" id="ProtNLM"/>
    </source>
</evidence>
<dbReference type="Pfam" id="PF05595">
    <property type="entry name" value="DUF771"/>
    <property type="match status" value="1"/>
</dbReference>
<comment type="caution">
    <text evidence="1">The sequence shown here is derived from an EMBL/GenBank/DDBJ whole genome shotgun (WGS) entry which is preliminary data.</text>
</comment>
<evidence type="ECO:0000313" key="1">
    <source>
        <dbReference type="EMBL" id="PCS02021.1"/>
    </source>
</evidence>
<keyword evidence="2" id="KW-1185">Reference proteome</keyword>
<dbReference type="Proteomes" id="UP000218979">
    <property type="component" value="Unassembled WGS sequence"/>
</dbReference>
<accession>A0ABX4I5F3</accession>
<dbReference type="EMBL" id="JXJT01000019">
    <property type="protein sequence ID" value="PCS02021.1"/>
    <property type="molecule type" value="Genomic_DNA"/>
</dbReference>
<organism evidence="1 2">
    <name type="scientific">Pseudolactococcus chungangensis CAU 28 = DSM 22330</name>
    <dbReference type="NCBI Taxonomy" id="1122154"/>
    <lineage>
        <taxon>Bacteria</taxon>
        <taxon>Bacillati</taxon>
        <taxon>Bacillota</taxon>
        <taxon>Bacilli</taxon>
        <taxon>Lactobacillales</taxon>
        <taxon>Streptococcaceae</taxon>
        <taxon>Pseudolactococcus</taxon>
    </lineage>
</organism>
<name>A0ABX4I5F3_9LACT</name>
<reference evidence="1 2" key="1">
    <citation type="submission" date="2014-12" db="EMBL/GenBank/DDBJ databases">
        <title>Draft genome sequences of 10 type strains of Lactococcus.</title>
        <authorList>
            <person name="Sun Z."/>
            <person name="Zhong Z."/>
            <person name="Liu W."/>
            <person name="Zhang W."/>
            <person name="Zhang H."/>
        </authorList>
    </citation>
    <scope>NUCLEOTIDE SEQUENCE [LARGE SCALE GENOMIC DNA]</scope>
    <source>
        <strain evidence="1 2">DSM 22330</strain>
    </source>
</reference>
<evidence type="ECO:0000313" key="2">
    <source>
        <dbReference type="Proteomes" id="UP000218979"/>
    </source>
</evidence>
<dbReference type="InterPro" id="IPR008489">
    <property type="entry name" value="DUF771"/>
</dbReference>
<protein>
    <recommendedName>
        <fullName evidence="3">Prophage pi2 protein 07</fullName>
    </recommendedName>
</protein>
<sequence>MKGVSMVQNINVNLAIPIPDDMIVIKKTEFEELKQNEIKGHWVGMHDLVKHTGRSDVWLKAHILNNINLRDRLDIENGGWVFYPRKGDKWLFKLSGLKDFVENEFSNYVGGRK</sequence>
<gene>
    <name evidence="1" type="ORF">RR45_GL000729</name>
</gene>